<evidence type="ECO:0000256" key="7">
    <source>
        <dbReference type="ARBA" id="ARBA00022800"/>
    </source>
</evidence>
<dbReference type="GO" id="GO:0160016">
    <property type="term" value="F:CCACCA tRNA nucleotidyltransferase activity"/>
    <property type="evidence" value="ECO:0007669"/>
    <property type="project" value="RHEA"/>
</dbReference>
<keyword evidence="4 12" id="KW-0548">Nucleotidyltransferase</keyword>
<feature type="binding site" evidence="12">
    <location>
        <position position="11"/>
    </location>
    <ligand>
        <name>ATP</name>
        <dbReference type="ChEBI" id="CHEBI:30616"/>
    </ligand>
</feature>
<dbReference type="GO" id="GO:0004810">
    <property type="term" value="F:CCA tRNA nucleotidyltransferase activity"/>
    <property type="evidence" value="ECO:0007669"/>
    <property type="project" value="UniProtKB-UniRule"/>
</dbReference>
<evidence type="ECO:0000256" key="4">
    <source>
        <dbReference type="ARBA" id="ARBA00022695"/>
    </source>
</evidence>
<keyword evidence="2 12" id="KW-0808">Transferase</keyword>
<keyword evidence="10 12" id="KW-0460">Magnesium</keyword>
<evidence type="ECO:0000256" key="8">
    <source>
        <dbReference type="ARBA" id="ARBA00022801"/>
    </source>
</evidence>
<keyword evidence="5 12" id="KW-0479">Metal-binding</keyword>
<keyword evidence="7 12" id="KW-0692">RNA repair</keyword>
<dbReference type="Pfam" id="PF01966">
    <property type="entry name" value="HD"/>
    <property type="match status" value="1"/>
</dbReference>
<feature type="binding site" evidence="12">
    <location>
        <position position="21"/>
    </location>
    <ligand>
        <name>Mg(2+)</name>
        <dbReference type="ChEBI" id="CHEBI:18420"/>
    </ligand>
</feature>
<dbReference type="Gene3D" id="1.10.3090.10">
    <property type="entry name" value="cca-adding enzyme, domain 2"/>
    <property type="match status" value="1"/>
</dbReference>
<dbReference type="InterPro" id="IPR003607">
    <property type="entry name" value="HD/PDEase_dom"/>
</dbReference>
<keyword evidence="3 12" id="KW-0819">tRNA processing</keyword>
<evidence type="ECO:0000256" key="1">
    <source>
        <dbReference type="ARBA" id="ARBA00022596"/>
    </source>
</evidence>
<keyword evidence="12" id="KW-0511">Multifunctional enzyme</keyword>
<dbReference type="InterPro" id="IPR032828">
    <property type="entry name" value="PolyA_RNA-bd"/>
</dbReference>
<keyword evidence="1 12" id="KW-0533">Nickel</keyword>
<feature type="binding site" evidence="12">
    <location>
        <position position="11"/>
    </location>
    <ligand>
        <name>CTP</name>
        <dbReference type="ChEBI" id="CHEBI:37563"/>
    </ligand>
</feature>
<dbReference type="CDD" id="cd05398">
    <property type="entry name" value="NT_ClassII-CCAase"/>
    <property type="match status" value="1"/>
</dbReference>
<dbReference type="SUPFAM" id="SSF81301">
    <property type="entry name" value="Nucleotidyltransferase"/>
    <property type="match status" value="1"/>
</dbReference>
<dbReference type="PROSITE" id="PS51831">
    <property type="entry name" value="HD"/>
    <property type="match status" value="1"/>
</dbReference>
<dbReference type="NCBIfam" id="NF008137">
    <property type="entry name" value="PRK10885.1"/>
    <property type="match status" value="1"/>
</dbReference>
<keyword evidence="6 12" id="KW-0547">Nucleotide-binding</keyword>
<dbReference type="Pfam" id="PF12627">
    <property type="entry name" value="PolyA_pol_RNAbd"/>
    <property type="match status" value="1"/>
</dbReference>
<dbReference type="InterPro" id="IPR050124">
    <property type="entry name" value="tRNA_CCA-adding_enzyme"/>
</dbReference>
<dbReference type="InterPro" id="IPR002646">
    <property type="entry name" value="PolA_pol_head_dom"/>
</dbReference>
<dbReference type="EC" id="3.1.3.-" evidence="12"/>
<evidence type="ECO:0000256" key="5">
    <source>
        <dbReference type="ARBA" id="ARBA00022723"/>
    </source>
</evidence>
<dbReference type="GO" id="GO:0005524">
    <property type="term" value="F:ATP binding"/>
    <property type="evidence" value="ECO:0007669"/>
    <property type="project" value="UniProtKB-UniRule"/>
</dbReference>
<evidence type="ECO:0000256" key="10">
    <source>
        <dbReference type="ARBA" id="ARBA00022842"/>
    </source>
</evidence>
<dbReference type="HAMAP" id="MF_01262">
    <property type="entry name" value="CCA_bact_type2"/>
    <property type="match status" value="1"/>
</dbReference>
<comment type="catalytic activity">
    <reaction evidence="12">
        <text>a tRNA with a 3' CCA end + 2 CTP + ATP = a tRNA with a 3' CCACCA end + 3 diphosphate</text>
        <dbReference type="Rhea" id="RHEA:76235"/>
        <dbReference type="Rhea" id="RHEA-COMP:10468"/>
        <dbReference type="Rhea" id="RHEA-COMP:18655"/>
        <dbReference type="ChEBI" id="CHEBI:30616"/>
        <dbReference type="ChEBI" id="CHEBI:33019"/>
        <dbReference type="ChEBI" id="CHEBI:37563"/>
        <dbReference type="ChEBI" id="CHEBI:83071"/>
        <dbReference type="ChEBI" id="CHEBI:195187"/>
    </reaction>
</comment>
<dbReference type="Pfam" id="PF01743">
    <property type="entry name" value="PolyA_pol"/>
    <property type="match status" value="1"/>
</dbReference>
<feature type="binding site" evidence="12">
    <location>
        <position position="137"/>
    </location>
    <ligand>
        <name>CTP</name>
        <dbReference type="ChEBI" id="CHEBI:37563"/>
    </ligand>
</feature>
<dbReference type="InterPro" id="IPR006674">
    <property type="entry name" value="HD_domain"/>
</dbReference>
<dbReference type="HAMAP" id="MF_01261">
    <property type="entry name" value="CCA_bact_type1"/>
    <property type="match status" value="1"/>
</dbReference>
<organism evidence="14 15">
    <name type="scientific">Ferrimonas sediminum</name>
    <dbReference type="NCBI Taxonomy" id="718193"/>
    <lineage>
        <taxon>Bacteria</taxon>
        <taxon>Pseudomonadati</taxon>
        <taxon>Pseudomonadota</taxon>
        <taxon>Gammaproteobacteria</taxon>
        <taxon>Alteromonadales</taxon>
        <taxon>Ferrimonadaceae</taxon>
        <taxon>Ferrimonas</taxon>
    </lineage>
</organism>
<feature type="binding site" evidence="12">
    <location>
        <position position="91"/>
    </location>
    <ligand>
        <name>ATP</name>
        <dbReference type="ChEBI" id="CHEBI:30616"/>
    </ligand>
</feature>
<dbReference type="OrthoDB" id="9805698at2"/>
<dbReference type="InterPro" id="IPR012006">
    <property type="entry name" value="CCA_bact"/>
</dbReference>
<comment type="subunit">
    <text evidence="12">Monomer. Can also form homodimers and oligomers.</text>
</comment>
<dbReference type="EC" id="2.7.7.72" evidence="12"/>
<evidence type="ECO:0000313" key="14">
    <source>
        <dbReference type="EMBL" id="SDI66351.1"/>
    </source>
</evidence>
<comment type="function">
    <text evidence="12">Catalyzes the addition and repair of the essential 3'-terminal CCA sequence in tRNAs without using a nucleic acid template. Adds these three nucleotides in the order of C, C, and A to the tRNA nucleotide-73, using CTP and ATP as substrates and producing inorganic pyrophosphate. tRNA 3'-terminal CCA addition is required both for tRNA processing and repair. Also involved in tRNA surveillance by mediating tandem CCA addition to generate a CCACCA at the 3' terminus of unstable tRNAs. While stable tRNAs receive only 3'-terminal CCA, unstable tRNAs are marked with CCACCA and rapidly degraded.</text>
</comment>
<sequence>MQIYLVGGAVRDQLLGLEIKDRDHVVVGATPAQMLAQGFQQVGKSFPVFLHPDSHQEYALARTERKAGHGYTGFEVCADPTVTLEADLLRRDLTINAIAQAQDGSLTDPYGGQRDLEKRLLRHVSDAFVEDPLRVLRVARFAARFHSLGFTVADDTLALMRQLADSGELAHLTPERVWSETERALCGPTPRVYFEVLHACGALKVLMPELAALDGVPQPAAHHPEIDSLEHTLLTVTRAAALSPSLNIRFAALVHDLGKALTPSEQWPQHIRHEQLGRQPLSALCQRLKVPNACAELAEIACVQHLNVHRAEALKPQTLLKLFDRVDAWRKPKRFADLLLVCQADSQGRQGFEQRPYPQADYLSQALAVANQVQVRPIVEAGFKGPAIKTELARQRIEALSRYKVRAE</sequence>
<reference evidence="15" key="1">
    <citation type="submission" date="2016-10" db="EMBL/GenBank/DDBJ databases">
        <authorList>
            <person name="Varghese N."/>
            <person name="Submissions S."/>
        </authorList>
    </citation>
    <scope>NUCLEOTIDE SEQUENCE [LARGE SCALE GENOMIC DNA]</scope>
    <source>
        <strain evidence="15">DSM 23317</strain>
    </source>
</reference>
<comment type="similarity">
    <text evidence="12">Belongs to the tRNA nucleotidyltransferase/poly(A) polymerase family. Bacterial CCA-adding enzyme type 1 subfamily.</text>
</comment>
<dbReference type="GO" id="GO:0004112">
    <property type="term" value="F:cyclic-nucleotide phosphodiesterase activity"/>
    <property type="evidence" value="ECO:0007669"/>
    <property type="project" value="UniProtKB-UniRule"/>
</dbReference>
<dbReference type="GO" id="GO:0000049">
    <property type="term" value="F:tRNA binding"/>
    <property type="evidence" value="ECO:0007669"/>
    <property type="project" value="UniProtKB-UniRule"/>
</dbReference>
<feature type="binding site" evidence="12">
    <location>
        <position position="91"/>
    </location>
    <ligand>
        <name>CTP</name>
        <dbReference type="ChEBI" id="CHEBI:37563"/>
    </ligand>
</feature>
<evidence type="ECO:0000256" key="3">
    <source>
        <dbReference type="ARBA" id="ARBA00022694"/>
    </source>
</evidence>
<evidence type="ECO:0000259" key="13">
    <source>
        <dbReference type="PROSITE" id="PS51831"/>
    </source>
</evidence>
<dbReference type="CDD" id="cd00077">
    <property type="entry name" value="HDc"/>
    <property type="match status" value="1"/>
</dbReference>
<feature type="binding site" evidence="12">
    <location>
        <position position="8"/>
    </location>
    <ligand>
        <name>CTP</name>
        <dbReference type="ChEBI" id="CHEBI:37563"/>
    </ligand>
</feature>
<feature type="binding site" evidence="12">
    <location>
        <position position="140"/>
    </location>
    <ligand>
        <name>CTP</name>
        <dbReference type="ChEBI" id="CHEBI:37563"/>
    </ligand>
</feature>
<keyword evidence="11 12" id="KW-0694">RNA-binding</keyword>
<dbReference type="GO" id="GO:0042245">
    <property type="term" value="P:RNA repair"/>
    <property type="evidence" value="ECO:0007669"/>
    <property type="project" value="UniProtKB-KW"/>
</dbReference>
<dbReference type="RefSeq" id="WP_090362469.1">
    <property type="nucleotide sequence ID" value="NZ_FNEM01000002.1"/>
</dbReference>
<gene>
    <name evidence="12" type="primary">cca</name>
    <name evidence="14" type="ORF">SAMN04488540_102358</name>
</gene>
<dbReference type="GO" id="GO:0001680">
    <property type="term" value="P:tRNA 3'-terminal CCA addition"/>
    <property type="evidence" value="ECO:0007669"/>
    <property type="project" value="UniProtKB-UniRule"/>
</dbReference>
<dbReference type="GO" id="GO:0016791">
    <property type="term" value="F:phosphatase activity"/>
    <property type="evidence" value="ECO:0007669"/>
    <property type="project" value="UniProtKB-UniRule"/>
</dbReference>
<comment type="miscellaneous">
    <text evidence="12">A single active site specifically recognizes both ATP and CTP and is responsible for their addition.</text>
</comment>
<accession>A0A1G8MEK8</accession>
<proteinExistence type="inferred from homology"/>
<feature type="binding site" evidence="12">
    <location>
        <position position="137"/>
    </location>
    <ligand>
        <name>ATP</name>
        <dbReference type="ChEBI" id="CHEBI:30616"/>
    </ligand>
</feature>
<evidence type="ECO:0000256" key="9">
    <source>
        <dbReference type="ARBA" id="ARBA00022840"/>
    </source>
</evidence>
<comment type="cofactor">
    <cofactor evidence="12">
        <name>Mg(2+)</name>
        <dbReference type="ChEBI" id="CHEBI:18420"/>
    </cofactor>
    <text evidence="12">Magnesium is required for nucleotidyltransferase activity.</text>
</comment>
<comment type="domain">
    <text evidence="12">Comprises two domains: an N-terminal domain containing the nucleotidyltransferase activity and a C-terminal HD domain associated with both phosphodiesterase and phosphatase activities.</text>
</comment>
<dbReference type="Gene3D" id="3.30.460.10">
    <property type="entry name" value="Beta Polymerase, domain 2"/>
    <property type="match status" value="1"/>
</dbReference>
<evidence type="ECO:0000256" key="6">
    <source>
        <dbReference type="ARBA" id="ARBA00022741"/>
    </source>
</evidence>
<evidence type="ECO:0000256" key="2">
    <source>
        <dbReference type="ARBA" id="ARBA00022679"/>
    </source>
</evidence>
<dbReference type="PIRSF" id="PIRSF000813">
    <property type="entry name" value="CCA_bact"/>
    <property type="match status" value="1"/>
</dbReference>
<evidence type="ECO:0000313" key="15">
    <source>
        <dbReference type="Proteomes" id="UP000199527"/>
    </source>
</evidence>
<keyword evidence="15" id="KW-1185">Reference proteome</keyword>
<feature type="binding site" evidence="12">
    <location>
        <position position="23"/>
    </location>
    <ligand>
        <name>Mg(2+)</name>
        <dbReference type="ChEBI" id="CHEBI:18420"/>
    </ligand>
</feature>
<comment type="catalytic activity">
    <reaction evidence="12">
        <text>a tRNA precursor + 2 CTP + ATP = a tRNA with a 3' CCA end + 3 diphosphate</text>
        <dbReference type="Rhea" id="RHEA:14433"/>
        <dbReference type="Rhea" id="RHEA-COMP:10465"/>
        <dbReference type="Rhea" id="RHEA-COMP:10468"/>
        <dbReference type="ChEBI" id="CHEBI:30616"/>
        <dbReference type="ChEBI" id="CHEBI:33019"/>
        <dbReference type="ChEBI" id="CHEBI:37563"/>
        <dbReference type="ChEBI" id="CHEBI:74896"/>
        <dbReference type="ChEBI" id="CHEBI:83071"/>
        <dbReference type="EC" id="2.7.7.72"/>
    </reaction>
</comment>
<dbReference type="Proteomes" id="UP000199527">
    <property type="component" value="Unassembled WGS sequence"/>
</dbReference>
<dbReference type="SUPFAM" id="SSF81891">
    <property type="entry name" value="Poly A polymerase C-terminal region-like"/>
    <property type="match status" value="1"/>
</dbReference>
<dbReference type="GO" id="GO:0000287">
    <property type="term" value="F:magnesium ion binding"/>
    <property type="evidence" value="ECO:0007669"/>
    <property type="project" value="UniProtKB-UniRule"/>
</dbReference>
<feature type="binding site" evidence="12">
    <location>
        <position position="8"/>
    </location>
    <ligand>
        <name>ATP</name>
        <dbReference type="ChEBI" id="CHEBI:30616"/>
    </ligand>
</feature>
<feature type="binding site" evidence="12">
    <location>
        <position position="140"/>
    </location>
    <ligand>
        <name>ATP</name>
        <dbReference type="ChEBI" id="CHEBI:30616"/>
    </ligand>
</feature>
<protein>
    <recommendedName>
        <fullName evidence="12">Multifunctional CCA protein</fullName>
    </recommendedName>
    <domain>
        <recommendedName>
            <fullName evidence="12">CCA-adding enzyme</fullName>
            <ecNumber evidence="12">2.7.7.72</ecNumber>
        </recommendedName>
        <alternativeName>
            <fullName evidence="12">CCA tRNA nucleotidyltransferase</fullName>
        </alternativeName>
        <alternativeName>
            <fullName evidence="12">tRNA CCA-pyrophosphorylase</fullName>
        </alternativeName>
        <alternativeName>
            <fullName evidence="12">tRNA adenylyl-/cytidylyl-transferase</fullName>
        </alternativeName>
        <alternativeName>
            <fullName evidence="12">tRNA nucleotidyltransferase</fullName>
        </alternativeName>
        <alternativeName>
            <fullName evidence="12">tRNA-NT</fullName>
        </alternativeName>
    </domain>
    <domain>
        <recommendedName>
            <fullName evidence="12">2'-nucleotidase</fullName>
            <ecNumber evidence="12">3.1.3.-</ecNumber>
        </recommendedName>
    </domain>
    <domain>
        <recommendedName>
            <fullName evidence="12">2',3'-cyclic phosphodiesterase</fullName>
            <ecNumber evidence="12">3.1.4.-</ecNumber>
        </recommendedName>
    </domain>
    <domain>
        <recommendedName>
            <fullName evidence="12">Phosphatase</fullName>
        </recommendedName>
    </domain>
</protein>
<dbReference type="EC" id="3.1.4.-" evidence="12"/>
<dbReference type="PANTHER" id="PTHR47545:SF1">
    <property type="entry name" value="MULTIFUNCTIONAL CCA PROTEIN"/>
    <property type="match status" value="1"/>
</dbReference>
<keyword evidence="8 12" id="KW-0378">Hydrolase</keyword>
<dbReference type="AlphaFoldDB" id="A0A1G8MEK8"/>
<feature type="domain" description="HD" evidence="13">
    <location>
        <begin position="228"/>
        <end position="329"/>
    </location>
</feature>
<keyword evidence="9 12" id="KW-0067">ATP-binding</keyword>
<dbReference type="InterPro" id="IPR043519">
    <property type="entry name" value="NT_sf"/>
</dbReference>
<dbReference type="EMBL" id="FNEM01000002">
    <property type="protein sequence ID" value="SDI66351.1"/>
    <property type="molecule type" value="Genomic_DNA"/>
</dbReference>
<dbReference type="PANTHER" id="PTHR47545">
    <property type="entry name" value="MULTIFUNCTIONAL CCA PROTEIN"/>
    <property type="match status" value="1"/>
</dbReference>
<evidence type="ECO:0000256" key="12">
    <source>
        <dbReference type="HAMAP-Rule" id="MF_01261"/>
    </source>
</evidence>
<evidence type="ECO:0000256" key="11">
    <source>
        <dbReference type="ARBA" id="ARBA00022884"/>
    </source>
</evidence>
<comment type="cofactor">
    <cofactor evidence="12">
        <name>Ni(2+)</name>
        <dbReference type="ChEBI" id="CHEBI:49786"/>
    </cofactor>
    <text evidence="12">Nickel for phosphatase activity.</text>
</comment>
<name>A0A1G8MEK8_9GAMM</name>